<evidence type="ECO:0000256" key="1">
    <source>
        <dbReference type="ARBA" id="ARBA00000900"/>
    </source>
</evidence>
<dbReference type="InterPro" id="IPR044600">
    <property type="entry name" value="ATL1/ATL16-like"/>
</dbReference>
<evidence type="ECO:0000256" key="11">
    <source>
        <dbReference type="SAM" id="Phobius"/>
    </source>
</evidence>
<evidence type="ECO:0000256" key="7">
    <source>
        <dbReference type="ARBA" id="ARBA00022786"/>
    </source>
</evidence>
<feature type="compositionally biased region" description="Gly residues" evidence="10">
    <location>
        <begin position="230"/>
        <end position="268"/>
    </location>
</feature>
<evidence type="ECO:0000256" key="10">
    <source>
        <dbReference type="SAM" id="MobiDB-lite"/>
    </source>
</evidence>
<dbReference type="Pfam" id="PF13639">
    <property type="entry name" value="zf-RING_2"/>
    <property type="match status" value="1"/>
</dbReference>
<accession>A0ABD3K1E2</accession>
<evidence type="ECO:0000256" key="4">
    <source>
        <dbReference type="ARBA" id="ARBA00022679"/>
    </source>
</evidence>
<dbReference type="GO" id="GO:0061630">
    <property type="term" value="F:ubiquitin protein ligase activity"/>
    <property type="evidence" value="ECO:0007669"/>
    <property type="project" value="UniProtKB-EC"/>
</dbReference>
<dbReference type="SMART" id="SM00184">
    <property type="entry name" value="RING"/>
    <property type="match status" value="1"/>
</dbReference>
<sequence>MAHRKVLSAEAPTAWDSTCLSSCDSCPSYCGSSCCFVYSSPPPPVSPYLPPVPSRTPGVGGGGSSALPPAVIVVIALLGGIFLLVSYYVIIAKSCLIRRRRGRSRGRTPPDGGEGDGDWAEEFEEEGRVDHPIWYIRTVGLSPAAISAIAVYEYRKGEGLVEGSDCTVCLSEFSDGETLRILPKCGHAFHVPCIDAWLRSHTNCPLCRAAIVFPVQLPLPPPERLSQRLDGGGGGDRAAGAVVGGGENSNGAGAGEGVEPGEPNGGGLPKEIEEVSGQNGQLGLVVMEEEEGVVPVRRSFSVDSPFLVIEFPGGSEPESSNANTSEARRIDESQSSADRAGTSSRPAGRSQSWSGRLFMPRPNSNSRNSSNSNLSR</sequence>
<keyword evidence="11" id="KW-0472">Membrane</keyword>
<evidence type="ECO:0000259" key="12">
    <source>
        <dbReference type="PROSITE" id="PS50089"/>
    </source>
</evidence>
<dbReference type="SUPFAM" id="SSF57850">
    <property type="entry name" value="RING/U-box"/>
    <property type="match status" value="1"/>
</dbReference>
<evidence type="ECO:0000313" key="14">
    <source>
        <dbReference type="Proteomes" id="UP001634007"/>
    </source>
</evidence>
<keyword evidence="6 9" id="KW-0863">Zinc-finger</keyword>
<dbReference type="InterPro" id="IPR013083">
    <property type="entry name" value="Znf_RING/FYVE/PHD"/>
</dbReference>
<feature type="compositionally biased region" description="Polar residues" evidence="10">
    <location>
        <begin position="333"/>
        <end position="354"/>
    </location>
</feature>
<evidence type="ECO:0000256" key="5">
    <source>
        <dbReference type="ARBA" id="ARBA00022723"/>
    </source>
</evidence>
<organism evidence="13 14">
    <name type="scientific">Eucalyptus globulus</name>
    <name type="common">Tasmanian blue gum</name>
    <dbReference type="NCBI Taxonomy" id="34317"/>
    <lineage>
        <taxon>Eukaryota</taxon>
        <taxon>Viridiplantae</taxon>
        <taxon>Streptophyta</taxon>
        <taxon>Embryophyta</taxon>
        <taxon>Tracheophyta</taxon>
        <taxon>Spermatophyta</taxon>
        <taxon>Magnoliopsida</taxon>
        <taxon>eudicotyledons</taxon>
        <taxon>Gunneridae</taxon>
        <taxon>Pentapetalae</taxon>
        <taxon>rosids</taxon>
        <taxon>malvids</taxon>
        <taxon>Myrtales</taxon>
        <taxon>Myrtaceae</taxon>
        <taxon>Myrtoideae</taxon>
        <taxon>Eucalypteae</taxon>
        <taxon>Eucalyptus</taxon>
    </lineage>
</organism>
<dbReference type="PANTHER" id="PTHR46913">
    <property type="entry name" value="RING-H2 FINGER PROTEIN ATL16"/>
    <property type="match status" value="1"/>
</dbReference>
<keyword evidence="14" id="KW-1185">Reference proteome</keyword>
<comment type="catalytic activity">
    <reaction evidence="1">
        <text>S-ubiquitinyl-[E2 ubiquitin-conjugating enzyme]-L-cysteine + [acceptor protein]-L-lysine = [E2 ubiquitin-conjugating enzyme]-L-cysteine + N(6)-ubiquitinyl-[acceptor protein]-L-lysine.</text>
        <dbReference type="EC" id="2.3.2.27"/>
    </reaction>
</comment>
<evidence type="ECO:0000256" key="8">
    <source>
        <dbReference type="ARBA" id="ARBA00022833"/>
    </source>
</evidence>
<comment type="pathway">
    <text evidence="2">Protein modification; protein ubiquitination.</text>
</comment>
<dbReference type="Proteomes" id="UP001634007">
    <property type="component" value="Unassembled WGS sequence"/>
</dbReference>
<evidence type="ECO:0000256" key="6">
    <source>
        <dbReference type="ARBA" id="ARBA00022771"/>
    </source>
</evidence>
<dbReference type="EMBL" id="JBJKBG010000006">
    <property type="protein sequence ID" value="KAL3733098.1"/>
    <property type="molecule type" value="Genomic_DNA"/>
</dbReference>
<gene>
    <name evidence="13" type="ORF">ACJRO7_022597</name>
</gene>
<evidence type="ECO:0000313" key="13">
    <source>
        <dbReference type="EMBL" id="KAL3733098.1"/>
    </source>
</evidence>
<dbReference type="Gene3D" id="3.30.40.10">
    <property type="entry name" value="Zinc/RING finger domain, C3HC4 (zinc finger)"/>
    <property type="match status" value="1"/>
</dbReference>
<dbReference type="PROSITE" id="PS50089">
    <property type="entry name" value="ZF_RING_2"/>
    <property type="match status" value="1"/>
</dbReference>
<keyword evidence="5" id="KW-0479">Metal-binding</keyword>
<keyword evidence="4" id="KW-0808">Transferase</keyword>
<dbReference type="CDD" id="cd16461">
    <property type="entry name" value="RING-H2_EL5-like"/>
    <property type="match status" value="1"/>
</dbReference>
<proteinExistence type="predicted"/>
<keyword evidence="8" id="KW-0862">Zinc</keyword>
<keyword evidence="11" id="KW-1133">Transmembrane helix</keyword>
<dbReference type="PANTHER" id="PTHR46913:SF19">
    <property type="entry name" value="RING-TYPE E3 UBIQUITIN TRANSFERASE"/>
    <property type="match status" value="1"/>
</dbReference>
<dbReference type="GO" id="GO:0008270">
    <property type="term" value="F:zinc ion binding"/>
    <property type="evidence" value="ECO:0007669"/>
    <property type="project" value="UniProtKB-KW"/>
</dbReference>
<keyword evidence="7" id="KW-0833">Ubl conjugation pathway</keyword>
<evidence type="ECO:0000256" key="2">
    <source>
        <dbReference type="ARBA" id="ARBA00004906"/>
    </source>
</evidence>
<feature type="region of interest" description="Disordered" evidence="10">
    <location>
        <begin position="311"/>
        <end position="376"/>
    </location>
</feature>
<feature type="domain" description="RING-type" evidence="12">
    <location>
        <begin position="166"/>
        <end position="208"/>
    </location>
</feature>
<feature type="compositionally biased region" description="Low complexity" evidence="10">
    <location>
        <begin position="360"/>
        <end position="376"/>
    </location>
</feature>
<evidence type="ECO:0000256" key="9">
    <source>
        <dbReference type="PROSITE-ProRule" id="PRU00175"/>
    </source>
</evidence>
<evidence type="ECO:0000256" key="3">
    <source>
        <dbReference type="ARBA" id="ARBA00012483"/>
    </source>
</evidence>
<reference evidence="13 14" key="1">
    <citation type="submission" date="2024-11" db="EMBL/GenBank/DDBJ databases">
        <title>Chromosome-level genome assembly of Eucalyptus globulus Labill. provides insights into its genome evolution.</title>
        <authorList>
            <person name="Li X."/>
        </authorList>
    </citation>
    <scope>NUCLEOTIDE SEQUENCE [LARGE SCALE GENOMIC DNA]</scope>
    <source>
        <strain evidence="13">CL2024</strain>
        <tissue evidence="13">Fresh tender leaves</tissue>
    </source>
</reference>
<name>A0ABD3K1E2_EUCGL</name>
<comment type="caution">
    <text evidence="13">The sequence shown here is derived from an EMBL/GenBank/DDBJ whole genome shotgun (WGS) entry which is preliminary data.</text>
</comment>
<keyword evidence="11" id="KW-0812">Transmembrane</keyword>
<dbReference type="InterPro" id="IPR001841">
    <property type="entry name" value="Znf_RING"/>
</dbReference>
<protein>
    <recommendedName>
        <fullName evidence="3">RING-type E3 ubiquitin transferase</fullName>
        <ecNumber evidence="3">2.3.2.27</ecNumber>
    </recommendedName>
</protein>
<feature type="region of interest" description="Disordered" evidence="10">
    <location>
        <begin position="223"/>
        <end position="273"/>
    </location>
</feature>
<dbReference type="EC" id="2.3.2.27" evidence="3"/>
<dbReference type="AlphaFoldDB" id="A0ABD3K1E2"/>
<feature type="transmembrane region" description="Helical" evidence="11">
    <location>
        <begin position="70"/>
        <end position="91"/>
    </location>
</feature>